<dbReference type="GO" id="GO:0050660">
    <property type="term" value="F:flavin adenine dinucleotide binding"/>
    <property type="evidence" value="ECO:0007669"/>
    <property type="project" value="InterPro"/>
</dbReference>
<gene>
    <name evidence="2" type="ORF">E1298_45990</name>
</gene>
<dbReference type="SUPFAM" id="SSF56645">
    <property type="entry name" value="Acyl-CoA dehydrogenase NM domain-like"/>
    <property type="match status" value="1"/>
</dbReference>
<feature type="non-terminal residue" evidence="2">
    <location>
        <position position="57"/>
    </location>
</feature>
<reference evidence="2 3" key="1">
    <citation type="submission" date="2019-03" db="EMBL/GenBank/DDBJ databases">
        <title>Draft genome sequences of novel Actinobacteria.</title>
        <authorList>
            <person name="Sahin N."/>
            <person name="Ay H."/>
            <person name="Saygin H."/>
        </authorList>
    </citation>
    <scope>NUCLEOTIDE SEQUENCE [LARGE SCALE GENOMIC DNA]</scope>
    <source>
        <strain evidence="2 3">H3C3</strain>
    </source>
</reference>
<dbReference type="InterPro" id="IPR009100">
    <property type="entry name" value="AcylCoA_DH/oxidase_NM_dom_sf"/>
</dbReference>
<dbReference type="RefSeq" id="WP_207945262.1">
    <property type="nucleotide sequence ID" value="NZ_SMKU01000606.1"/>
</dbReference>
<dbReference type="Proteomes" id="UP000294513">
    <property type="component" value="Unassembled WGS sequence"/>
</dbReference>
<accession>A0A4V2YQ27</accession>
<dbReference type="InterPro" id="IPR013786">
    <property type="entry name" value="AcylCoA_DH/ox_N"/>
</dbReference>
<dbReference type="InterPro" id="IPR037069">
    <property type="entry name" value="AcylCoA_DH/ox_N_sf"/>
</dbReference>
<evidence type="ECO:0000313" key="3">
    <source>
        <dbReference type="Proteomes" id="UP000294513"/>
    </source>
</evidence>
<organism evidence="2 3">
    <name type="scientific">Actinomadura rubrisoli</name>
    <dbReference type="NCBI Taxonomy" id="2530368"/>
    <lineage>
        <taxon>Bacteria</taxon>
        <taxon>Bacillati</taxon>
        <taxon>Actinomycetota</taxon>
        <taxon>Actinomycetes</taxon>
        <taxon>Streptosporangiales</taxon>
        <taxon>Thermomonosporaceae</taxon>
        <taxon>Actinomadura</taxon>
    </lineage>
</organism>
<feature type="domain" description="Acyl-CoA dehydrogenase/oxidase N-terminal" evidence="1">
    <location>
        <begin position="6"/>
        <end position="57"/>
    </location>
</feature>
<sequence>MSPWNTPERAALRRLVREFTVREIVPFLPEWEDAGELPRELHRRAAAAGLLGAGFPE</sequence>
<protein>
    <submittedName>
        <fullName evidence="2">Acyl-CoA dehydrogenase</fullName>
    </submittedName>
</protein>
<evidence type="ECO:0000259" key="1">
    <source>
        <dbReference type="Pfam" id="PF02771"/>
    </source>
</evidence>
<proteinExistence type="predicted"/>
<keyword evidence="3" id="KW-1185">Reference proteome</keyword>
<dbReference type="Pfam" id="PF02771">
    <property type="entry name" value="Acyl-CoA_dh_N"/>
    <property type="match status" value="1"/>
</dbReference>
<evidence type="ECO:0000313" key="2">
    <source>
        <dbReference type="EMBL" id="TDD60517.1"/>
    </source>
</evidence>
<dbReference type="AlphaFoldDB" id="A0A4V2YQ27"/>
<name>A0A4V2YQ27_9ACTN</name>
<comment type="caution">
    <text evidence="2">The sequence shown here is derived from an EMBL/GenBank/DDBJ whole genome shotgun (WGS) entry which is preliminary data.</text>
</comment>
<dbReference type="Gene3D" id="1.10.540.10">
    <property type="entry name" value="Acyl-CoA dehydrogenase/oxidase, N-terminal domain"/>
    <property type="match status" value="1"/>
</dbReference>
<dbReference type="GO" id="GO:0016627">
    <property type="term" value="F:oxidoreductase activity, acting on the CH-CH group of donors"/>
    <property type="evidence" value="ECO:0007669"/>
    <property type="project" value="InterPro"/>
</dbReference>
<dbReference type="EMBL" id="SMKU01000606">
    <property type="protein sequence ID" value="TDD60517.1"/>
    <property type="molecule type" value="Genomic_DNA"/>
</dbReference>